<dbReference type="Pfam" id="PF06812">
    <property type="entry name" value="ImpA_N"/>
    <property type="match status" value="1"/>
</dbReference>
<feature type="domain" description="ImpA N-terminal" evidence="2">
    <location>
        <begin position="23"/>
        <end position="145"/>
    </location>
</feature>
<dbReference type="KEGG" id="cox:E0W60_06470"/>
<dbReference type="InterPro" id="IPR017740">
    <property type="entry name" value="TssA-like"/>
</dbReference>
<dbReference type="OrthoDB" id="9771118at2"/>
<dbReference type="EMBL" id="CP038634">
    <property type="protein sequence ID" value="QBY50813.1"/>
    <property type="molecule type" value="Genomic_DNA"/>
</dbReference>
<dbReference type="STRING" id="1349762.GCA_001592245_01202"/>
<evidence type="ECO:0000313" key="4">
    <source>
        <dbReference type="Proteomes" id="UP000295294"/>
    </source>
</evidence>
<feature type="compositionally biased region" description="Low complexity" evidence="1">
    <location>
        <begin position="268"/>
        <end position="279"/>
    </location>
</feature>
<organism evidence="3 4">
    <name type="scientific">Cupriavidus oxalaticus</name>
    <dbReference type="NCBI Taxonomy" id="96344"/>
    <lineage>
        <taxon>Bacteria</taxon>
        <taxon>Pseudomonadati</taxon>
        <taxon>Pseudomonadota</taxon>
        <taxon>Betaproteobacteria</taxon>
        <taxon>Burkholderiales</taxon>
        <taxon>Burkholderiaceae</taxon>
        <taxon>Cupriavidus</taxon>
    </lineage>
</organism>
<sequence length="355" mass="38942">MKAKSRAARSDARQAIRLAELAQPIDAAHPCGPDLEYDPEFVVLMAKAAPGAEAQYGDFVTQAEPPNWTELERDCRRLLMRSKDIRLLNLLLRCRTRLDHAEGLRDGMALLQRLLADYPEDIHPQLMVEGEHDPALRANAFAALVDPDGLLADIREIVLAGNAATRLQVRDIERALGVPHPADALAPESVRQQLDALRRQGMPQIAAMDEAYGLAAILQHWGDETLAGHAPDLAPLGKLLRLVGNPELAGTTVAEAMADRPVKPGPMPMSDASHSMAPSAPAALPVIPDPGDSPAGRDAALRQVRAVRQWFEQHEPSSPVALLLWQVERLIGKRFEDVYRAIPEELVERWVRESA</sequence>
<dbReference type="NCBIfam" id="TIGR03363">
    <property type="entry name" value="VI_chp_8"/>
    <property type="match status" value="1"/>
</dbReference>
<proteinExistence type="predicted"/>
<dbReference type="InterPro" id="IPR010657">
    <property type="entry name" value="ImpA_N"/>
</dbReference>
<evidence type="ECO:0000313" key="3">
    <source>
        <dbReference type="EMBL" id="QBY50813.1"/>
    </source>
</evidence>
<protein>
    <submittedName>
        <fullName evidence="3">Type VI secretion system protein TssA</fullName>
    </submittedName>
</protein>
<dbReference type="RefSeq" id="WP_135703405.1">
    <property type="nucleotide sequence ID" value="NZ_CP038634.1"/>
</dbReference>
<gene>
    <name evidence="3" type="primary">tssA</name>
    <name evidence="3" type="ORF">E0W60_06470</name>
</gene>
<name>A0A4P7LCN3_9BURK</name>
<feature type="region of interest" description="Disordered" evidence="1">
    <location>
        <begin position="258"/>
        <end position="279"/>
    </location>
</feature>
<dbReference type="AlphaFoldDB" id="A0A4P7LCN3"/>
<dbReference type="PANTHER" id="PTHR37951">
    <property type="entry name" value="CYTOPLASMIC PROTEIN-RELATED"/>
    <property type="match status" value="1"/>
</dbReference>
<dbReference type="PANTHER" id="PTHR37951:SF1">
    <property type="entry name" value="TYPE VI SECRETION SYSTEM COMPONENT TSSA1"/>
    <property type="match status" value="1"/>
</dbReference>
<evidence type="ECO:0000259" key="2">
    <source>
        <dbReference type="Pfam" id="PF06812"/>
    </source>
</evidence>
<evidence type="ECO:0000256" key="1">
    <source>
        <dbReference type="SAM" id="MobiDB-lite"/>
    </source>
</evidence>
<accession>A0A4P7LCN3</accession>
<dbReference type="Proteomes" id="UP000295294">
    <property type="component" value="Chromosome 1"/>
</dbReference>
<reference evidence="3 4" key="1">
    <citation type="submission" date="2019-03" db="EMBL/GenBank/DDBJ databases">
        <title>Efficiently degradation of phenoxyalkanoic acid herbicides by Cupriavidus oxalaticus strain X32.</title>
        <authorList>
            <person name="Sheng X."/>
        </authorList>
    </citation>
    <scope>NUCLEOTIDE SEQUENCE [LARGE SCALE GENOMIC DNA]</scope>
    <source>
        <strain evidence="3 4">X32</strain>
    </source>
</reference>